<proteinExistence type="predicted"/>
<gene>
    <name evidence="1" type="ORF">DILT_LOCUS19331</name>
</gene>
<evidence type="ECO:0000313" key="1">
    <source>
        <dbReference type="EMBL" id="VDN44435.1"/>
    </source>
</evidence>
<protein>
    <submittedName>
        <fullName evidence="1">Uncharacterized protein</fullName>
    </submittedName>
</protein>
<feature type="non-terminal residue" evidence="1">
    <location>
        <position position="66"/>
    </location>
</feature>
<dbReference type="Proteomes" id="UP000281553">
    <property type="component" value="Unassembled WGS sequence"/>
</dbReference>
<sequence>MLPNMLNRHAELVQDIFLQKLHTDNILLLLCYSVRLIQLCLHRLLGGVDPLQQTRGVRSLSSARNL</sequence>
<reference evidence="1 2" key="1">
    <citation type="submission" date="2018-11" db="EMBL/GenBank/DDBJ databases">
        <authorList>
            <consortium name="Pathogen Informatics"/>
        </authorList>
    </citation>
    <scope>NUCLEOTIDE SEQUENCE [LARGE SCALE GENOMIC DNA]</scope>
</reference>
<keyword evidence="2" id="KW-1185">Reference proteome</keyword>
<dbReference type="EMBL" id="UYRU01111498">
    <property type="protein sequence ID" value="VDN44435.1"/>
    <property type="molecule type" value="Genomic_DNA"/>
</dbReference>
<name>A0A3P7NNA9_DIBLA</name>
<organism evidence="1 2">
    <name type="scientific">Dibothriocephalus latus</name>
    <name type="common">Fish tapeworm</name>
    <name type="synonym">Diphyllobothrium latum</name>
    <dbReference type="NCBI Taxonomy" id="60516"/>
    <lineage>
        <taxon>Eukaryota</taxon>
        <taxon>Metazoa</taxon>
        <taxon>Spiralia</taxon>
        <taxon>Lophotrochozoa</taxon>
        <taxon>Platyhelminthes</taxon>
        <taxon>Cestoda</taxon>
        <taxon>Eucestoda</taxon>
        <taxon>Diphyllobothriidea</taxon>
        <taxon>Diphyllobothriidae</taxon>
        <taxon>Dibothriocephalus</taxon>
    </lineage>
</organism>
<accession>A0A3P7NNA9</accession>
<dbReference type="AlphaFoldDB" id="A0A3P7NNA9"/>
<evidence type="ECO:0000313" key="2">
    <source>
        <dbReference type="Proteomes" id="UP000281553"/>
    </source>
</evidence>